<proteinExistence type="predicted"/>
<accession>A0A507B6W6</accession>
<dbReference type="InterPro" id="IPR055492">
    <property type="entry name" value="DUF7064"/>
</dbReference>
<dbReference type="AlphaFoldDB" id="A0A507B6W6"/>
<dbReference type="GeneID" id="41974118"/>
<dbReference type="OrthoDB" id="10003767at2759"/>
<evidence type="ECO:0000259" key="2">
    <source>
        <dbReference type="Pfam" id="PF23213"/>
    </source>
</evidence>
<dbReference type="RefSeq" id="XP_030994502.1">
    <property type="nucleotide sequence ID" value="XM_031141329.1"/>
</dbReference>
<dbReference type="Pfam" id="PF23213">
    <property type="entry name" value="DUF7065"/>
    <property type="match status" value="1"/>
</dbReference>
<name>A0A507B6W6_9PEZI</name>
<dbReference type="InParanoid" id="A0A507B6W6"/>
<dbReference type="Pfam" id="PF23212">
    <property type="entry name" value="DUF7064"/>
    <property type="match status" value="1"/>
</dbReference>
<feature type="domain" description="DUF7064" evidence="1">
    <location>
        <begin position="187"/>
        <end position="314"/>
    </location>
</feature>
<organism evidence="3 4">
    <name type="scientific">Thyridium curvatum</name>
    <dbReference type="NCBI Taxonomy" id="1093900"/>
    <lineage>
        <taxon>Eukaryota</taxon>
        <taxon>Fungi</taxon>
        <taxon>Dikarya</taxon>
        <taxon>Ascomycota</taxon>
        <taxon>Pezizomycotina</taxon>
        <taxon>Sordariomycetes</taxon>
        <taxon>Sordariomycetidae</taxon>
        <taxon>Thyridiales</taxon>
        <taxon>Thyridiaceae</taxon>
        <taxon>Thyridium</taxon>
    </lineage>
</organism>
<evidence type="ECO:0000259" key="1">
    <source>
        <dbReference type="Pfam" id="PF23212"/>
    </source>
</evidence>
<dbReference type="InterPro" id="IPR055493">
    <property type="entry name" value="DUF7065"/>
</dbReference>
<dbReference type="Proteomes" id="UP000319257">
    <property type="component" value="Unassembled WGS sequence"/>
</dbReference>
<feature type="domain" description="DUF7065" evidence="2">
    <location>
        <begin position="17"/>
        <end position="185"/>
    </location>
</feature>
<dbReference type="EMBL" id="SKBQ01000039">
    <property type="protein sequence ID" value="TPX12791.1"/>
    <property type="molecule type" value="Genomic_DNA"/>
</dbReference>
<protein>
    <submittedName>
        <fullName evidence="3">Uncharacterized protein</fullName>
    </submittedName>
</protein>
<keyword evidence="4" id="KW-1185">Reference proteome</keyword>
<evidence type="ECO:0000313" key="3">
    <source>
        <dbReference type="EMBL" id="TPX12791.1"/>
    </source>
</evidence>
<comment type="caution">
    <text evidence="3">The sequence shown here is derived from an EMBL/GenBank/DDBJ whole genome shotgun (WGS) entry which is preliminary data.</text>
</comment>
<reference evidence="3 4" key="1">
    <citation type="submission" date="2019-06" db="EMBL/GenBank/DDBJ databases">
        <title>Draft genome sequence of the filamentous fungus Phialemoniopsis curvata isolated from diesel fuel.</title>
        <authorList>
            <person name="Varaljay V.A."/>
            <person name="Lyon W.J."/>
            <person name="Crouch A.L."/>
            <person name="Drake C.E."/>
            <person name="Hollomon J.M."/>
            <person name="Nadeau L.J."/>
            <person name="Nunn H.S."/>
            <person name="Stevenson B.S."/>
            <person name="Bojanowski C.L."/>
            <person name="Crookes-Goodson W.J."/>
        </authorList>
    </citation>
    <scope>NUCLEOTIDE SEQUENCE [LARGE SCALE GENOMIC DNA]</scope>
    <source>
        <strain evidence="3 4">D216</strain>
    </source>
</reference>
<sequence length="337" mass="37460">MAANKHTILAGCVNLDESINLRHEAPRDKDFQDSVVLVWWDPGNSIGGFHRLGHESNPEGNKVALWTNITTPTGIFKRTQSKPLRKKDILPSGGFGSGDDTCTVEFKNGQHIWNIEEPDEELKLHIVHKDTGPHVDCYPKRAITDTFAAGHLDIPGVVTGTMTHKGETYEIKNGFSIRDRGWGVRTWNRAVLSHRWVAGSAGPDFGVVIVAWHGADDSYSKFGWVVSNNMVKAAKSIDILAYKEDDSLTNRGGKTQIELVDGKSYVIEWKPVSKAFVTWHHDLAVVDRLCSFKAFETTEGKEYHGFGDFENSSNMHHGSRKPSFVIDAVIETGFTST</sequence>
<gene>
    <name evidence="3" type="ORF">E0L32_006671</name>
</gene>
<dbReference type="STRING" id="1093900.A0A507B6W6"/>
<evidence type="ECO:0000313" key="4">
    <source>
        <dbReference type="Proteomes" id="UP000319257"/>
    </source>
</evidence>